<dbReference type="EMBL" id="MN850573">
    <property type="protein sequence ID" value="QHR65899.1"/>
    <property type="molecule type" value="Genomic_DNA"/>
</dbReference>
<name>A0A6B9WRK3_9CAUD</name>
<protein>
    <submittedName>
        <fullName evidence="1">Uncharacterized protein</fullName>
    </submittedName>
</protein>
<sequence length="99" mass="12180">MVRNRGLHKRRHLTYWHRKVHEPVSKKEWQYLPYGKERRKYLLAHLRVHGSLPVNSKWQLQTAYDEDMKYLLKRGIICLVKIGRWKSRQSYIVLKQEKP</sequence>
<evidence type="ECO:0000313" key="1">
    <source>
        <dbReference type="EMBL" id="QHR65899.1"/>
    </source>
</evidence>
<keyword evidence="2" id="KW-1185">Reference proteome</keyword>
<reference evidence="2" key="1">
    <citation type="submission" date="2019-12" db="EMBL/GenBank/DDBJ databases">
        <authorList>
            <person name="Olsen N.S."/>
            <person name="Junco L.M.F."/>
            <person name="Kot W."/>
            <person name="Hansen L.H."/>
        </authorList>
    </citation>
    <scope>NUCLEOTIDE SEQUENCE [LARGE SCALE GENOMIC DNA]</scope>
</reference>
<organism evidence="1 2">
    <name type="scientific">Escherichia phage muut</name>
    <dbReference type="NCBI Taxonomy" id="2696426"/>
    <lineage>
        <taxon>Viruses</taxon>
        <taxon>Duplodnaviria</taxon>
        <taxon>Heunggongvirae</taxon>
        <taxon>Uroviricota</taxon>
        <taxon>Caudoviricetes</taxon>
        <taxon>Stephanstirmvirinae</taxon>
        <taxon>Justusliebigvirus</taxon>
        <taxon>Justusliebigvirus muut</taxon>
    </lineage>
</organism>
<accession>A0A6B9WRK3</accession>
<evidence type="ECO:0000313" key="2">
    <source>
        <dbReference type="Proteomes" id="UP000465124"/>
    </source>
</evidence>
<proteinExistence type="predicted"/>
<dbReference type="Proteomes" id="UP000465124">
    <property type="component" value="Segment"/>
</dbReference>
<gene>
    <name evidence="1" type="ORF">muut_102</name>
</gene>